<evidence type="ECO:0000313" key="3">
    <source>
        <dbReference type="Proteomes" id="UP000322110"/>
    </source>
</evidence>
<sequence length="416" mass="44394">MLGLISAARGGRLFVADAAPLVLVGNRCSVPARDIANPQPGRFNRWRQNSWHRITEPCSELEIRWNNITGGRTLRPGASEITLRAAAPKPRFDQPSRALAFSGGRGLLAPDGQARAFVPMAYPAGDMQLAVEIVWAEPPGRFPGSDFPAFGPDEVSACDEAGQGGSAVTAQGFAPYGRAANYLVLPPTAILGRPLPGAAPRARIAVLGDSISSTGAAGASARIGACLHPGFLLSALADADLPYINLGAAGLSLAEVMAAPAEQRIRRFGMLCDIGITHMVCLLGQNDQAARRNAEQFLGDLERLKRQLDPLGIRLIPGTSWPRTDPGNSAPSQQAPEDSWLQLDRITRALRERNGVGYGFFDVEAVFGDPDRPRLWRSDKGGVPKDGIHPGDGLHQWARKRFGEVLPVLLAPPTLP</sequence>
<gene>
    <name evidence="2" type="ORF">F0Q34_14080</name>
</gene>
<keyword evidence="3" id="KW-1185">Reference proteome</keyword>
<dbReference type="SUPFAM" id="SSF52266">
    <property type="entry name" value="SGNH hydrolase"/>
    <property type="match status" value="1"/>
</dbReference>
<keyword evidence="2" id="KW-0378">Hydrolase</keyword>
<evidence type="ECO:0000256" key="1">
    <source>
        <dbReference type="SAM" id="MobiDB-lite"/>
    </source>
</evidence>
<organism evidence="2 3">
    <name type="scientific">Teichococcus oryzae</name>
    <dbReference type="NCBI Taxonomy" id="1608942"/>
    <lineage>
        <taxon>Bacteria</taxon>
        <taxon>Pseudomonadati</taxon>
        <taxon>Pseudomonadota</taxon>
        <taxon>Alphaproteobacteria</taxon>
        <taxon>Acetobacterales</taxon>
        <taxon>Roseomonadaceae</taxon>
        <taxon>Roseomonas</taxon>
    </lineage>
</organism>
<protein>
    <submittedName>
        <fullName evidence="2">SGNH/GDSL hydrolase family protein</fullName>
    </submittedName>
</protein>
<dbReference type="RefSeq" id="WP_149812862.1">
    <property type="nucleotide sequence ID" value="NZ_VUKA01000007.1"/>
</dbReference>
<comment type="caution">
    <text evidence="2">The sequence shown here is derived from an EMBL/GenBank/DDBJ whole genome shotgun (WGS) entry which is preliminary data.</text>
</comment>
<dbReference type="CDD" id="cd00229">
    <property type="entry name" value="SGNH_hydrolase"/>
    <property type="match status" value="1"/>
</dbReference>
<dbReference type="AlphaFoldDB" id="A0A5B2TD75"/>
<reference evidence="2 3" key="1">
    <citation type="journal article" date="2015" name="Int. J. Syst. Evol. Microbiol.">
        <title>Roseomonas oryzae sp. nov., isolated from paddy rhizosphere soil.</title>
        <authorList>
            <person name="Ramaprasad E.V."/>
            <person name="Sasikala Ch."/>
            <person name="Ramana Ch.V."/>
        </authorList>
    </citation>
    <scope>NUCLEOTIDE SEQUENCE [LARGE SCALE GENOMIC DNA]</scope>
    <source>
        <strain evidence="2 3">KCTC 42542</strain>
    </source>
</reference>
<dbReference type="EMBL" id="VUKA01000007">
    <property type="protein sequence ID" value="KAA2212456.1"/>
    <property type="molecule type" value="Genomic_DNA"/>
</dbReference>
<dbReference type="Proteomes" id="UP000322110">
    <property type="component" value="Unassembled WGS sequence"/>
</dbReference>
<name>A0A5B2TD75_9PROT</name>
<dbReference type="GO" id="GO:0016788">
    <property type="term" value="F:hydrolase activity, acting on ester bonds"/>
    <property type="evidence" value="ECO:0007669"/>
    <property type="project" value="UniProtKB-ARBA"/>
</dbReference>
<accession>A0A5B2TD75</accession>
<feature type="region of interest" description="Disordered" evidence="1">
    <location>
        <begin position="317"/>
        <end position="337"/>
    </location>
</feature>
<feature type="compositionally biased region" description="Polar residues" evidence="1">
    <location>
        <begin position="326"/>
        <end position="336"/>
    </location>
</feature>
<dbReference type="Gene3D" id="3.40.50.1110">
    <property type="entry name" value="SGNH hydrolase"/>
    <property type="match status" value="1"/>
</dbReference>
<dbReference type="OrthoDB" id="9817756at2"/>
<proteinExistence type="predicted"/>
<evidence type="ECO:0000313" key="2">
    <source>
        <dbReference type="EMBL" id="KAA2212456.1"/>
    </source>
</evidence>
<dbReference type="InterPro" id="IPR036514">
    <property type="entry name" value="SGNH_hydro_sf"/>
</dbReference>